<evidence type="ECO:0000313" key="2">
    <source>
        <dbReference type="EMBL" id="WBA10506.1"/>
    </source>
</evidence>
<dbReference type="Pfam" id="PF12697">
    <property type="entry name" value="Abhydrolase_6"/>
    <property type="match status" value="1"/>
</dbReference>
<dbReference type="SUPFAM" id="SSF53474">
    <property type="entry name" value="alpha/beta-Hydrolases"/>
    <property type="match status" value="1"/>
</dbReference>
<protein>
    <submittedName>
        <fullName evidence="2">Alpha/beta hydrolase</fullName>
    </submittedName>
</protein>
<dbReference type="Proteomes" id="UP001164748">
    <property type="component" value="Plasmid unnamed"/>
</dbReference>
<dbReference type="PANTHER" id="PTHR43194">
    <property type="entry name" value="HYDROLASE ALPHA/BETA FOLD FAMILY"/>
    <property type="match status" value="1"/>
</dbReference>
<dbReference type="InterPro" id="IPR000073">
    <property type="entry name" value="AB_hydrolase_1"/>
</dbReference>
<proteinExistence type="predicted"/>
<dbReference type="InterPro" id="IPR029058">
    <property type="entry name" value="AB_hydrolase_fold"/>
</dbReference>
<dbReference type="RefSeq" id="WP_269580508.1">
    <property type="nucleotide sequence ID" value="NZ_CP114589.1"/>
</dbReference>
<dbReference type="GO" id="GO:0016787">
    <property type="term" value="F:hydrolase activity"/>
    <property type="evidence" value="ECO:0007669"/>
    <property type="project" value="UniProtKB-KW"/>
</dbReference>
<dbReference type="InterPro" id="IPR050228">
    <property type="entry name" value="Carboxylesterase_BioH"/>
</dbReference>
<gene>
    <name evidence="2" type="ORF">N8M53_14240</name>
</gene>
<evidence type="ECO:0000259" key="1">
    <source>
        <dbReference type="Pfam" id="PF12697"/>
    </source>
</evidence>
<organism evidence="2 3">
    <name type="scientific">Salinivibrio kushneri</name>
    <dbReference type="NCBI Taxonomy" id="1908198"/>
    <lineage>
        <taxon>Bacteria</taxon>
        <taxon>Pseudomonadati</taxon>
        <taxon>Pseudomonadota</taxon>
        <taxon>Gammaproteobacteria</taxon>
        <taxon>Vibrionales</taxon>
        <taxon>Vibrionaceae</taxon>
        <taxon>Salinivibrio</taxon>
    </lineage>
</organism>
<keyword evidence="2" id="KW-0614">Plasmid</keyword>
<evidence type="ECO:0000313" key="3">
    <source>
        <dbReference type="Proteomes" id="UP001164748"/>
    </source>
</evidence>
<name>A0AA47KP16_9GAMM</name>
<dbReference type="PANTHER" id="PTHR43194:SF2">
    <property type="entry name" value="PEROXISOMAL MEMBRANE PROTEIN LPX1"/>
    <property type="match status" value="1"/>
</dbReference>
<sequence length="230" mass="25242">MGRPIVFLAGTMCNERVWESVISKLDSTNPVICKYLGSYPNWQQEIECLLEDLPDKFNLVGFSLGGIASLAILSLLPERIEQLVLVSSTALSDPEASQSQRRALLKKAENSGDMTELAMMQVSDIDKKNIGSEGRQLLLDMAGYLSVEQYACQTELACTRQDTRTALSESGIPTHLVFGSEDNACGEDKQMLIKEVCSTAETYKVAGAGHWLPVSHPETVARIISRIVDE</sequence>
<keyword evidence="2" id="KW-0378">Hydrolase</keyword>
<feature type="domain" description="AB hydrolase-1" evidence="1">
    <location>
        <begin position="43"/>
        <end position="222"/>
    </location>
</feature>
<dbReference type="EMBL" id="CP114589">
    <property type="protein sequence ID" value="WBA10506.1"/>
    <property type="molecule type" value="Genomic_DNA"/>
</dbReference>
<geneLocation type="plasmid" evidence="2 3">
    <name>unnamed</name>
</geneLocation>
<reference evidence="2" key="1">
    <citation type="submission" date="2022-09" db="EMBL/GenBank/DDBJ databases">
        <authorList>
            <person name="Li Z.-J."/>
        </authorList>
    </citation>
    <scope>NUCLEOTIDE SEQUENCE</scope>
    <source>
        <strain evidence="2">TGB11</strain>
        <plasmid evidence="2">unnamed</plasmid>
    </source>
</reference>
<dbReference type="AlphaFoldDB" id="A0AA47KP16"/>
<accession>A0AA47KP16</accession>
<dbReference type="Gene3D" id="3.40.50.1820">
    <property type="entry name" value="alpha/beta hydrolase"/>
    <property type="match status" value="1"/>
</dbReference>